<dbReference type="PANTHER" id="PTHR11693">
    <property type="entry name" value="ATP SYNTHASE GAMMA CHAIN"/>
    <property type="match status" value="1"/>
</dbReference>
<protein>
    <recommendedName>
        <fullName evidence="10">ATP synthase gamma chain</fullName>
    </recommendedName>
    <alternativeName>
        <fullName evidence="10">ATP synthase F1 sector gamma subunit</fullName>
    </alternativeName>
    <alternativeName>
        <fullName evidence="10">F-ATPase gamma subunit</fullName>
    </alternativeName>
</protein>
<dbReference type="EMBL" id="MEWV01000001">
    <property type="protein sequence ID" value="OGC89071.1"/>
    <property type="molecule type" value="Genomic_DNA"/>
</dbReference>
<evidence type="ECO:0000256" key="6">
    <source>
        <dbReference type="ARBA" id="ARBA00023065"/>
    </source>
</evidence>
<keyword evidence="10" id="KW-1003">Cell membrane</keyword>
<dbReference type="Pfam" id="PF00231">
    <property type="entry name" value="ATP-synt"/>
    <property type="match status" value="1"/>
</dbReference>
<evidence type="ECO:0000256" key="2">
    <source>
        <dbReference type="ARBA" id="ARBA00004170"/>
    </source>
</evidence>
<dbReference type="CDD" id="cd12151">
    <property type="entry name" value="F1-ATPase_gamma"/>
    <property type="match status" value="1"/>
</dbReference>
<dbReference type="NCBIfam" id="TIGR01146">
    <property type="entry name" value="ATPsyn_F1gamma"/>
    <property type="match status" value="1"/>
</dbReference>
<comment type="subunit">
    <text evidence="10">F-type ATPases have 2 components, CF(1) - the catalytic core - and CF(0) - the membrane proton channel. CF(1) has five subunits: alpha(3), beta(3), gamma(1), delta(1), epsilon(1). CF(0) has three main subunits: a, b and c.</text>
</comment>
<dbReference type="GO" id="GO:0045259">
    <property type="term" value="C:proton-transporting ATP synthase complex"/>
    <property type="evidence" value="ECO:0007669"/>
    <property type="project" value="UniProtKB-KW"/>
</dbReference>
<accession>A0A1F4Y573</accession>
<evidence type="ECO:0000256" key="9">
    <source>
        <dbReference type="ARBA" id="ARBA00023310"/>
    </source>
</evidence>
<dbReference type="GO" id="GO:0005886">
    <property type="term" value="C:plasma membrane"/>
    <property type="evidence" value="ECO:0007669"/>
    <property type="project" value="UniProtKB-SubCell"/>
</dbReference>
<evidence type="ECO:0000256" key="7">
    <source>
        <dbReference type="ARBA" id="ARBA00023136"/>
    </source>
</evidence>
<dbReference type="AlphaFoldDB" id="A0A1F4Y573"/>
<dbReference type="SUPFAM" id="SSF52943">
    <property type="entry name" value="ATP synthase (F1-ATPase), gamma subunit"/>
    <property type="match status" value="1"/>
</dbReference>
<evidence type="ECO:0000256" key="5">
    <source>
        <dbReference type="ARBA" id="ARBA00022781"/>
    </source>
</evidence>
<dbReference type="PANTHER" id="PTHR11693:SF22">
    <property type="entry name" value="ATP SYNTHASE SUBUNIT GAMMA, MITOCHONDRIAL"/>
    <property type="match status" value="1"/>
</dbReference>
<keyword evidence="7 10" id="KW-0472">Membrane</keyword>
<evidence type="ECO:0000256" key="8">
    <source>
        <dbReference type="ARBA" id="ARBA00023196"/>
    </source>
</evidence>
<keyword evidence="5 10" id="KW-0375">Hydrogen ion transport</keyword>
<keyword evidence="4 10" id="KW-0813">Transport</keyword>
<comment type="subcellular location">
    <subcellularLocation>
        <location evidence="10">Cell membrane</location>
        <topology evidence="10">Peripheral membrane protein</topology>
    </subcellularLocation>
    <subcellularLocation>
        <location evidence="2">Membrane</location>
        <topology evidence="2">Peripheral membrane protein</topology>
    </subcellularLocation>
</comment>
<dbReference type="GO" id="GO:0005524">
    <property type="term" value="F:ATP binding"/>
    <property type="evidence" value="ECO:0007669"/>
    <property type="project" value="UniProtKB-UniRule"/>
</dbReference>
<evidence type="ECO:0000313" key="12">
    <source>
        <dbReference type="Proteomes" id="UP000178720"/>
    </source>
</evidence>
<comment type="caution">
    <text evidence="11">The sequence shown here is derived from an EMBL/GenBank/DDBJ whole genome shotgun (WGS) entry which is preliminary data.</text>
</comment>
<proteinExistence type="inferred from homology"/>
<dbReference type="InterPro" id="IPR035968">
    <property type="entry name" value="ATP_synth_F1_ATPase_gsu"/>
</dbReference>
<dbReference type="PRINTS" id="PR00126">
    <property type="entry name" value="ATPASEGAMMA"/>
</dbReference>
<comment type="similarity">
    <text evidence="3 10">Belongs to the ATPase gamma chain family.</text>
</comment>
<name>A0A1F4Y573_9BACT</name>
<dbReference type="InterPro" id="IPR000131">
    <property type="entry name" value="ATP_synth_F1_gsu"/>
</dbReference>
<dbReference type="GO" id="GO:0046933">
    <property type="term" value="F:proton-transporting ATP synthase activity, rotational mechanism"/>
    <property type="evidence" value="ECO:0007669"/>
    <property type="project" value="UniProtKB-UniRule"/>
</dbReference>
<sequence length="307" mass="32714">MAGLKQIKTKIVAMKKSQTVTKAMEAVSAAKMRKSQQTALSGRAYARAAASVLSRVAGSRELLSHPLARPNTASGKRALYIVITSDKGLAGALNSGVLKAAARDIAEAGHAPKDAAIIAVGRKAHDYFAARGYPVEGFYPNTTEVTGETVRTIVDTAAARFMSGEYKVVKIAYQNFISTFEQRPTLRTVFPLSLADLERVVGDITPAKGAFAAGQTSDVRPSTYTLEPSQEEVLGVILPMLASVIVYHALLESQASEHSARMVAMKSASDKAAEKQDELTLVFNKARQAAITREVSEIIGGMEALVS</sequence>
<evidence type="ECO:0000256" key="3">
    <source>
        <dbReference type="ARBA" id="ARBA00007681"/>
    </source>
</evidence>
<evidence type="ECO:0000256" key="1">
    <source>
        <dbReference type="ARBA" id="ARBA00003456"/>
    </source>
</evidence>
<dbReference type="HAMAP" id="MF_00815">
    <property type="entry name" value="ATP_synth_gamma_bact"/>
    <property type="match status" value="1"/>
</dbReference>
<dbReference type="GO" id="GO:0042777">
    <property type="term" value="P:proton motive force-driven plasma membrane ATP synthesis"/>
    <property type="evidence" value="ECO:0007669"/>
    <property type="project" value="UniProtKB-UniRule"/>
</dbReference>
<evidence type="ECO:0000256" key="10">
    <source>
        <dbReference type="HAMAP-Rule" id="MF_00815"/>
    </source>
</evidence>
<reference evidence="11 12" key="1">
    <citation type="journal article" date="2016" name="Nat. Commun.">
        <title>Thousands of microbial genomes shed light on interconnected biogeochemical processes in an aquifer system.</title>
        <authorList>
            <person name="Anantharaman K."/>
            <person name="Brown C.T."/>
            <person name="Hug L.A."/>
            <person name="Sharon I."/>
            <person name="Castelle C.J."/>
            <person name="Probst A.J."/>
            <person name="Thomas B.C."/>
            <person name="Singh A."/>
            <person name="Wilkins M.J."/>
            <person name="Karaoz U."/>
            <person name="Brodie E.L."/>
            <person name="Williams K.H."/>
            <person name="Hubbard S.S."/>
            <person name="Banfield J.F."/>
        </authorList>
    </citation>
    <scope>NUCLEOTIDE SEQUENCE [LARGE SCALE GENOMIC DNA]</scope>
</reference>
<keyword evidence="8 10" id="KW-0139">CF(1)</keyword>
<gene>
    <name evidence="10" type="primary">atpG</name>
    <name evidence="11" type="ORF">A3D70_01615</name>
</gene>
<keyword evidence="6 10" id="KW-0406">Ion transport</keyword>
<dbReference type="Proteomes" id="UP000178720">
    <property type="component" value="Unassembled WGS sequence"/>
</dbReference>
<comment type="function">
    <text evidence="1 10">Produces ATP from ADP in the presence of a proton gradient across the membrane. The gamma chain is believed to be important in regulating ATPase activity and the flow of protons through the CF(0) complex.</text>
</comment>
<keyword evidence="9 10" id="KW-0066">ATP synthesis</keyword>
<organism evidence="11 12">
    <name type="scientific">Candidatus Adlerbacteria bacterium RIFCSPHIGHO2_02_FULL_54_18</name>
    <dbReference type="NCBI Taxonomy" id="1797241"/>
    <lineage>
        <taxon>Bacteria</taxon>
        <taxon>Candidatus Adleribacteriota</taxon>
    </lineage>
</organism>
<dbReference type="Gene3D" id="3.40.1380.10">
    <property type="match status" value="1"/>
</dbReference>
<dbReference type="Gene3D" id="1.10.287.80">
    <property type="entry name" value="ATP synthase, gamma subunit, helix hairpin domain"/>
    <property type="match status" value="1"/>
</dbReference>
<evidence type="ECO:0000313" key="11">
    <source>
        <dbReference type="EMBL" id="OGC89071.1"/>
    </source>
</evidence>
<evidence type="ECO:0000256" key="4">
    <source>
        <dbReference type="ARBA" id="ARBA00022448"/>
    </source>
</evidence>